<sequence>MPQLDLETISRRFGAVTALDGVSLSLRPGEVHALMGENGAGKSTLIRVLAGLDRPDEGRIMLGGEEIPPGQPAAMREAGLRFIHQELHAVKGLSVAENMHLDHPYPRRAGLVNWGALNAAASEALARLGLETIDPRAPMTDLGPGDQMLVRIASTLIADGDRPAWLYVMDEPTAALTSGESERLFTVIGQLIGQGGGVLYVSHRMPEVLRLADRVTVLRDGRHVSTRPLSETGEARIIEEMTGRDLSALFPPRRSDATPGEVVLRVEQLSAGPLEEATFELRAGEVLGVAGIAGSGRGALLRALVGEQSRSDGTVTLDGRTLNGGPKQAWRGGMAYVPRERRSEGLMLRRAIFENVALPHLSGLARLRYFLDHRRQRRVARDLGGQVQLKAASITQACEELSGGNQQKVLFARALAGAPKVLLLDEPTRGVDIGARSELYRLIRELSDAGLAVVMASSDLPELLGLSDRIAIMRDGRLSEFVEAEGLTEAELLSRFYHLSKEEQAA</sequence>
<dbReference type="InterPro" id="IPR017871">
    <property type="entry name" value="ABC_transporter-like_CS"/>
</dbReference>
<keyword evidence="6 10" id="KW-0067">ATP-binding</keyword>
<dbReference type="PANTHER" id="PTHR43790:SF3">
    <property type="entry name" value="D-ALLOSE IMPORT ATP-BINDING PROTEIN ALSA-RELATED"/>
    <property type="match status" value="1"/>
</dbReference>
<evidence type="ECO:0000259" key="9">
    <source>
        <dbReference type="PROSITE" id="PS50893"/>
    </source>
</evidence>
<evidence type="ECO:0000256" key="7">
    <source>
        <dbReference type="ARBA" id="ARBA00022967"/>
    </source>
</evidence>
<dbReference type="AlphaFoldDB" id="A0A5J5GR05"/>
<dbReference type="GO" id="GO:0016887">
    <property type="term" value="F:ATP hydrolysis activity"/>
    <property type="evidence" value="ECO:0007669"/>
    <property type="project" value="InterPro"/>
</dbReference>
<dbReference type="PROSITE" id="PS50893">
    <property type="entry name" value="ABC_TRANSPORTER_2"/>
    <property type="match status" value="1"/>
</dbReference>
<evidence type="ECO:0000256" key="4">
    <source>
        <dbReference type="ARBA" id="ARBA00022737"/>
    </source>
</evidence>
<keyword evidence="4" id="KW-0677">Repeat</keyword>
<proteinExistence type="predicted"/>
<dbReference type="SMART" id="SM00382">
    <property type="entry name" value="AAA"/>
    <property type="match status" value="2"/>
</dbReference>
<keyword evidence="2" id="KW-1003">Cell membrane</keyword>
<evidence type="ECO:0000256" key="8">
    <source>
        <dbReference type="ARBA" id="ARBA00023136"/>
    </source>
</evidence>
<gene>
    <name evidence="10" type="ORF">F3S47_01620</name>
</gene>
<comment type="caution">
    <text evidence="10">The sequence shown here is derived from an EMBL/GenBank/DDBJ whole genome shotgun (WGS) entry which is preliminary data.</text>
</comment>
<protein>
    <submittedName>
        <fullName evidence="10">Sugar ABC transporter ATP-binding protein</fullName>
    </submittedName>
</protein>
<dbReference type="SUPFAM" id="SSF52540">
    <property type="entry name" value="P-loop containing nucleoside triphosphate hydrolases"/>
    <property type="match status" value="2"/>
</dbReference>
<evidence type="ECO:0000256" key="5">
    <source>
        <dbReference type="ARBA" id="ARBA00022741"/>
    </source>
</evidence>
<keyword evidence="3" id="KW-0762">Sugar transport</keyword>
<keyword evidence="8" id="KW-0472">Membrane</keyword>
<dbReference type="Proteomes" id="UP000326554">
    <property type="component" value="Unassembled WGS sequence"/>
</dbReference>
<reference evidence="10 11" key="1">
    <citation type="submission" date="2019-09" db="EMBL/GenBank/DDBJ databases">
        <authorList>
            <person name="Park J.-S."/>
            <person name="Choi H.-J."/>
        </authorList>
    </citation>
    <scope>NUCLEOTIDE SEQUENCE [LARGE SCALE GENOMIC DNA]</scope>
    <source>
        <strain evidence="10 11">176SS1-4</strain>
    </source>
</reference>
<evidence type="ECO:0000313" key="10">
    <source>
        <dbReference type="EMBL" id="KAA9009988.1"/>
    </source>
</evidence>
<evidence type="ECO:0000256" key="3">
    <source>
        <dbReference type="ARBA" id="ARBA00022597"/>
    </source>
</evidence>
<keyword evidence="1" id="KW-0813">Transport</keyword>
<dbReference type="InterPro" id="IPR027417">
    <property type="entry name" value="P-loop_NTPase"/>
</dbReference>
<dbReference type="Gene3D" id="3.40.50.300">
    <property type="entry name" value="P-loop containing nucleotide triphosphate hydrolases"/>
    <property type="match status" value="2"/>
</dbReference>
<evidence type="ECO:0000313" key="11">
    <source>
        <dbReference type="Proteomes" id="UP000326554"/>
    </source>
</evidence>
<accession>A0A5J5GR05</accession>
<dbReference type="CDD" id="cd03216">
    <property type="entry name" value="ABC_Carb_Monos_I"/>
    <property type="match status" value="1"/>
</dbReference>
<feature type="domain" description="ABC transporter" evidence="9">
    <location>
        <begin position="4"/>
        <end position="500"/>
    </location>
</feature>
<dbReference type="InterPro" id="IPR003439">
    <property type="entry name" value="ABC_transporter-like_ATP-bd"/>
</dbReference>
<dbReference type="RefSeq" id="WP_150443473.1">
    <property type="nucleotide sequence ID" value="NZ_VYQE01000001.1"/>
</dbReference>
<dbReference type="InterPro" id="IPR050107">
    <property type="entry name" value="ABC_carbohydrate_import_ATPase"/>
</dbReference>
<dbReference type="PROSITE" id="PS00211">
    <property type="entry name" value="ABC_TRANSPORTER_1"/>
    <property type="match status" value="1"/>
</dbReference>
<name>A0A5J5GR05_9RHOB</name>
<dbReference type="GO" id="GO:0005524">
    <property type="term" value="F:ATP binding"/>
    <property type="evidence" value="ECO:0007669"/>
    <property type="project" value="UniProtKB-KW"/>
</dbReference>
<dbReference type="CDD" id="cd03215">
    <property type="entry name" value="ABC_Carb_Monos_II"/>
    <property type="match status" value="1"/>
</dbReference>
<keyword evidence="7" id="KW-1278">Translocase</keyword>
<dbReference type="Pfam" id="PF00005">
    <property type="entry name" value="ABC_tran"/>
    <property type="match status" value="2"/>
</dbReference>
<keyword evidence="5" id="KW-0547">Nucleotide-binding</keyword>
<evidence type="ECO:0000256" key="6">
    <source>
        <dbReference type="ARBA" id="ARBA00022840"/>
    </source>
</evidence>
<evidence type="ECO:0000256" key="2">
    <source>
        <dbReference type="ARBA" id="ARBA00022475"/>
    </source>
</evidence>
<dbReference type="InterPro" id="IPR003593">
    <property type="entry name" value="AAA+_ATPase"/>
</dbReference>
<organism evidence="10 11">
    <name type="scientific">Histidinibacterium aquaticum</name>
    <dbReference type="NCBI Taxonomy" id="2613962"/>
    <lineage>
        <taxon>Bacteria</taxon>
        <taxon>Pseudomonadati</taxon>
        <taxon>Pseudomonadota</taxon>
        <taxon>Alphaproteobacteria</taxon>
        <taxon>Rhodobacterales</taxon>
        <taxon>Paracoccaceae</taxon>
        <taxon>Histidinibacterium</taxon>
    </lineage>
</organism>
<keyword evidence="11" id="KW-1185">Reference proteome</keyword>
<dbReference type="EMBL" id="VYQE01000001">
    <property type="protein sequence ID" value="KAA9009988.1"/>
    <property type="molecule type" value="Genomic_DNA"/>
</dbReference>
<evidence type="ECO:0000256" key="1">
    <source>
        <dbReference type="ARBA" id="ARBA00022448"/>
    </source>
</evidence>
<dbReference type="PANTHER" id="PTHR43790">
    <property type="entry name" value="CARBOHYDRATE TRANSPORT ATP-BINDING PROTEIN MG119-RELATED"/>
    <property type="match status" value="1"/>
</dbReference>